<organism evidence="3 4">
    <name type="scientific">Candidatus Nitrosymbiomonas proteolyticus</name>
    <dbReference type="NCBI Taxonomy" id="2608984"/>
    <lineage>
        <taxon>Bacteria</taxon>
        <taxon>Bacillati</taxon>
        <taxon>Armatimonadota</taxon>
        <taxon>Armatimonadota incertae sedis</taxon>
        <taxon>Candidatus Nitrosymbiomonas</taxon>
    </lineage>
</organism>
<dbReference type="Proteomes" id="UP000662873">
    <property type="component" value="Chromosome"/>
</dbReference>
<dbReference type="KEGG" id="npy:NPRO_10470"/>
<accession>A0A809RUI4</accession>
<dbReference type="Pfam" id="PF01074">
    <property type="entry name" value="Glyco_hydro_38N"/>
    <property type="match status" value="1"/>
</dbReference>
<feature type="domain" description="Glycosyl hydrolases family 38 C-terminal" evidence="2">
    <location>
        <begin position="754"/>
        <end position="828"/>
    </location>
</feature>
<evidence type="ECO:0000259" key="1">
    <source>
        <dbReference type="Pfam" id="PF01074"/>
    </source>
</evidence>
<evidence type="ECO:0000259" key="2">
    <source>
        <dbReference type="Pfam" id="PF17677"/>
    </source>
</evidence>
<reference evidence="3" key="1">
    <citation type="journal article" name="DNA Res.">
        <title>The physiological potential of anammox bacteria as revealed by their core genome structure.</title>
        <authorList>
            <person name="Okubo T."/>
            <person name="Toyoda A."/>
            <person name="Fukuhara K."/>
            <person name="Uchiyama I."/>
            <person name="Harigaya Y."/>
            <person name="Kuroiwa M."/>
            <person name="Suzuki T."/>
            <person name="Murakami Y."/>
            <person name="Suwa Y."/>
            <person name="Takami H."/>
        </authorList>
    </citation>
    <scope>NUCLEOTIDE SEQUENCE</scope>
    <source>
        <strain evidence="3">317325-2</strain>
    </source>
</reference>
<evidence type="ECO:0008006" key="5">
    <source>
        <dbReference type="Google" id="ProtNLM"/>
    </source>
</evidence>
<protein>
    <recommendedName>
        <fullName evidence="5">Alpha-mannosidase</fullName>
    </recommendedName>
</protein>
<feature type="domain" description="Glycoside hydrolase family 38 N-terminal" evidence="1">
    <location>
        <begin position="67"/>
        <end position="192"/>
    </location>
</feature>
<dbReference type="PANTHER" id="PTHR46017:SF1">
    <property type="entry name" value="ALPHA-MANNOSIDASE 2C1"/>
    <property type="match status" value="1"/>
</dbReference>
<dbReference type="InterPro" id="IPR011330">
    <property type="entry name" value="Glyco_hydro/deAcase_b/a-brl"/>
</dbReference>
<dbReference type="GO" id="GO:0009313">
    <property type="term" value="P:oligosaccharide catabolic process"/>
    <property type="evidence" value="ECO:0007669"/>
    <property type="project" value="TreeGrafter"/>
</dbReference>
<dbReference type="InterPro" id="IPR000602">
    <property type="entry name" value="Glyco_hydro_38_N"/>
</dbReference>
<dbReference type="GO" id="GO:0004559">
    <property type="term" value="F:alpha-mannosidase activity"/>
    <property type="evidence" value="ECO:0007669"/>
    <property type="project" value="InterPro"/>
</dbReference>
<dbReference type="PANTHER" id="PTHR46017">
    <property type="entry name" value="ALPHA-MANNOSIDASE 2C1"/>
    <property type="match status" value="1"/>
</dbReference>
<gene>
    <name evidence="3" type="ORF">NPRO_10470</name>
</gene>
<name>A0A809RUI4_9BACT</name>
<dbReference type="GO" id="GO:0006013">
    <property type="term" value="P:mannose metabolic process"/>
    <property type="evidence" value="ECO:0007669"/>
    <property type="project" value="InterPro"/>
</dbReference>
<proteinExistence type="predicted"/>
<evidence type="ECO:0000313" key="4">
    <source>
        <dbReference type="Proteomes" id="UP000662873"/>
    </source>
</evidence>
<sequence>MGISEINHTHAMPPRIPIRYTFGNHMHWVDMEWLWGYSVLPGSVRDMLRFCEETGAKGCVNFDGVGYEKMASEAPESLADLRASVQAGIVEPIGCSYGQPYGLFQGGESNVRQRVYGVRAVLRLLGARPRVFWEEEFDFFPQLPQILASCGFEFGSLYFQWTWHTPEVPLEAPPAVWWEAPDGSRLLAATRNRWNLHQWPEDFALLLDDLASGDSVPAYPLLIQQWLELMPSSDWMCRSELMIPMLRRLLADERFSVQMGTLGEHLDGIRKDVGDERIPVRRYGMEDVWHGMSLGKNGDRMRQVSAAVEQSILEAETLAALLSLFGRPYAQWDVYPVWEIEEAWRELLVAQHHDNDECEGLCGHVGMASYRRASELAAAVRGHQVRAMSRSAGRFPNESLLVNTLGWECARQPLGGRGRPLPKSLEVPAMGWVAVRMGADEPPRLRRRKTRNGYRFSTDSFAVDLIAPEDAGCSLDIGGALELGLGDIQCKVGGSICRTSITEEASPDRTSLFVRLGSPDWPNEDWASVTSYLTSSSDGLCQVWVNCHPLEGEPDPGMNAGWQLPFRPRFPVAHIYADYPYGTYEVKPSGIRRRKYPTGDWMTSEQWFEEIEDPFTSLSFVDFVGEDGSGVLVIHDGTKQWFLDEGGRVRALLGMVDPWDEDLATASCETLFRIIPHGPITNSERHRQSMRFRADHSRWLSADYDRKSAGLPPSFSALKCSAGNVVQTAFYREDEGYSGRDLEEYAGRGMGYPFVLRLVEFDGIECEAEITLPGPIAAALKTNLLGEPLIALSAEPADPPPGNSPEAAALFEWQKVRVPVRPYEIVTLYLDLVPGRKQPRDLDAKRSVWATVHRAQP</sequence>
<dbReference type="AlphaFoldDB" id="A0A809RUI4"/>
<dbReference type="EMBL" id="AP021858">
    <property type="protein sequence ID" value="BBO23452.1"/>
    <property type="molecule type" value="Genomic_DNA"/>
</dbReference>
<dbReference type="Gene3D" id="3.20.110.10">
    <property type="entry name" value="Glycoside hydrolase 38, N terminal domain"/>
    <property type="match status" value="1"/>
</dbReference>
<dbReference type="InterPro" id="IPR041147">
    <property type="entry name" value="GH38_C"/>
</dbReference>
<dbReference type="SUPFAM" id="SSF88713">
    <property type="entry name" value="Glycoside hydrolase/deacetylase"/>
    <property type="match status" value="1"/>
</dbReference>
<dbReference type="Pfam" id="PF17677">
    <property type="entry name" value="Glyco_hydro38C2"/>
    <property type="match status" value="1"/>
</dbReference>
<evidence type="ECO:0000313" key="3">
    <source>
        <dbReference type="EMBL" id="BBO23452.1"/>
    </source>
</evidence>
<dbReference type="InterPro" id="IPR027291">
    <property type="entry name" value="Glyco_hydro_38_N_sf"/>
</dbReference>